<keyword evidence="4" id="KW-0378">Hydrolase</keyword>
<dbReference type="Pfam" id="PF01551">
    <property type="entry name" value="Peptidase_M23"/>
    <property type="match status" value="1"/>
</dbReference>
<evidence type="ECO:0000313" key="10">
    <source>
        <dbReference type="Proteomes" id="UP000595074"/>
    </source>
</evidence>
<keyword evidence="3" id="KW-0479">Metal-binding</keyword>
<proteinExistence type="predicted"/>
<evidence type="ECO:0000256" key="6">
    <source>
        <dbReference type="ARBA" id="ARBA00023049"/>
    </source>
</evidence>
<organism evidence="9 10">
    <name type="scientific">Sulfurovum indicum</name>
    <dbReference type="NCBI Taxonomy" id="2779528"/>
    <lineage>
        <taxon>Bacteria</taxon>
        <taxon>Pseudomonadati</taxon>
        <taxon>Campylobacterota</taxon>
        <taxon>Epsilonproteobacteria</taxon>
        <taxon>Campylobacterales</taxon>
        <taxon>Sulfurovaceae</taxon>
        <taxon>Sulfurovum</taxon>
    </lineage>
</organism>
<feature type="domain" description="M23ase beta-sheet core" evidence="7">
    <location>
        <begin position="257"/>
        <end position="351"/>
    </location>
</feature>
<dbReference type="RefSeq" id="WP_197548919.1">
    <property type="nucleotide sequence ID" value="NZ_CP063164.1"/>
</dbReference>
<gene>
    <name evidence="9" type="ORF">IMZ28_01705</name>
</gene>
<dbReference type="InterPro" id="IPR016047">
    <property type="entry name" value="M23ase_b-sheet_dom"/>
</dbReference>
<protein>
    <submittedName>
        <fullName evidence="9">Peptidoglycan DD-metalloendopeptidase family protein</fullName>
    </submittedName>
</protein>
<dbReference type="GO" id="GO:0046872">
    <property type="term" value="F:metal ion binding"/>
    <property type="evidence" value="ECO:0007669"/>
    <property type="project" value="UniProtKB-KW"/>
</dbReference>
<dbReference type="KEGG" id="sinu:IMZ28_01705"/>
<dbReference type="PANTHER" id="PTHR21666">
    <property type="entry name" value="PEPTIDASE-RELATED"/>
    <property type="match status" value="1"/>
</dbReference>
<dbReference type="InterPro" id="IPR011055">
    <property type="entry name" value="Dup_hybrid_motif"/>
</dbReference>
<evidence type="ECO:0000259" key="8">
    <source>
        <dbReference type="Pfam" id="PF18059"/>
    </source>
</evidence>
<name>A0A7M1S4D4_9BACT</name>
<keyword evidence="10" id="KW-1185">Reference proteome</keyword>
<dbReference type="CDD" id="cd12797">
    <property type="entry name" value="M23_peptidase"/>
    <property type="match status" value="1"/>
</dbReference>
<evidence type="ECO:0000313" key="9">
    <source>
        <dbReference type="EMBL" id="QOR62218.1"/>
    </source>
</evidence>
<keyword evidence="5" id="KW-0862">Zinc</keyword>
<evidence type="ECO:0000256" key="5">
    <source>
        <dbReference type="ARBA" id="ARBA00022833"/>
    </source>
</evidence>
<sequence>MRIFILSLLFITLTFGMKVNYHEWEKGKTFSDYLDDRNISKGLLQSISEEDKKFLLEIRTDYKYYELINENGALEQALIPISEEMQIHLFKKHDESYGFDIIPVVYRNQEYFARIEITSNPYSDTLKATNYPKVAKRLAMALDGVIDTRKLHKGDEVAFIYTQKTRLGELYAMPKIKMAKVDMGRKEQFIYVDEEGYGYKEVGEKVAYTVTGKRKVVYTRRVKAGKGSRFGMPLRHARITSSFAYRRWHPILKRYRPHHGTDFGARRGTPILAVNKGKVTFAGWMGGYGKVVKIKHSGGYVSLYAHQSRLRVKRGQYVKKGQIIGYVGNTGRSTGPHLHFGLMKNGRWINPMKVLRKKSIGGSTLKKVTKYEDVKTTKYKKVEIPGAEENRKKLEAYLLNEIPSYIWGEERFKGKLQDEEILEDEE</sequence>
<keyword evidence="2" id="KW-0645">Protease</keyword>
<dbReference type="InterPro" id="IPR050570">
    <property type="entry name" value="Cell_wall_metabolism_enzyme"/>
</dbReference>
<dbReference type="AlphaFoldDB" id="A0A7M1S4D4"/>
<dbReference type="EMBL" id="CP063164">
    <property type="protein sequence ID" value="QOR62218.1"/>
    <property type="molecule type" value="Genomic_DNA"/>
</dbReference>
<keyword evidence="6" id="KW-0482">Metalloprotease</keyword>
<comment type="cofactor">
    <cofactor evidence="1">
        <name>Zn(2+)</name>
        <dbReference type="ChEBI" id="CHEBI:29105"/>
    </cofactor>
</comment>
<dbReference type="InterPro" id="IPR040653">
    <property type="entry name" value="Csd3_N"/>
</dbReference>
<accession>A0A7M1S4D4</accession>
<dbReference type="Pfam" id="PF18059">
    <property type="entry name" value="Csd3_N"/>
    <property type="match status" value="1"/>
</dbReference>
<dbReference type="Proteomes" id="UP000595074">
    <property type="component" value="Chromosome"/>
</dbReference>
<dbReference type="PANTHER" id="PTHR21666:SF288">
    <property type="entry name" value="CELL DIVISION PROTEIN YTFB"/>
    <property type="match status" value="1"/>
</dbReference>
<evidence type="ECO:0000256" key="2">
    <source>
        <dbReference type="ARBA" id="ARBA00022670"/>
    </source>
</evidence>
<evidence type="ECO:0000259" key="7">
    <source>
        <dbReference type="Pfam" id="PF01551"/>
    </source>
</evidence>
<reference evidence="9 10" key="1">
    <citation type="submission" date="2020-10" db="EMBL/GenBank/DDBJ databases">
        <title>The genome of sulfurovum sp.</title>
        <authorList>
            <person name="Xie S."/>
            <person name="Shao Z."/>
            <person name="Jiang L."/>
        </authorList>
    </citation>
    <scope>NUCLEOTIDE SEQUENCE [LARGE SCALE GENOMIC DNA]</scope>
    <source>
        <strain evidence="9 10">ST-419</strain>
    </source>
</reference>
<evidence type="ECO:0000256" key="3">
    <source>
        <dbReference type="ARBA" id="ARBA00022723"/>
    </source>
</evidence>
<dbReference type="Gene3D" id="2.70.70.10">
    <property type="entry name" value="Glucose Permease (Domain IIA)"/>
    <property type="match status" value="1"/>
</dbReference>
<evidence type="ECO:0000256" key="4">
    <source>
        <dbReference type="ARBA" id="ARBA00022801"/>
    </source>
</evidence>
<dbReference type="GO" id="GO:0004222">
    <property type="term" value="F:metalloendopeptidase activity"/>
    <property type="evidence" value="ECO:0007669"/>
    <property type="project" value="TreeGrafter"/>
</dbReference>
<feature type="domain" description="Csd3 N-terminal" evidence="8">
    <location>
        <begin position="23"/>
        <end position="104"/>
    </location>
</feature>
<dbReference type="Gene3D" id="3.10.450.350">
    <property type="match status" value="1"/>
</dbReference>
<dbReference type="FunFam" id="2.70.70.10:FF:000006">
    <property type="entry name" value="M23 family peptidase"/>
    <property type="match status" value="1"/>
</dbReference>
<dbReference type="GO" id="GO:0006508">
    <property type="term" value="P:proteolysis"/>
    <property type="evidence" value="ECO:0007669"/>
    <property type="project" value="UniProtKB-KW"/>
</dbReference>
<evidence type="ECO:0000256" key="1">
    <source>
        <dbReference type="ARBA" id="ARBA00001947"/>
    </source>
</evidence>
<dbReference type="SUPFAM" id="SSF51261">
    <property type="entry name" value="Duplicated hybrid motif"/>
    <property type="match status" value="1"/>
</dbReference>